<dbReference type="SMART" id="SM00570">
    <property type="entry name" value="AWS"/>
    <property type="match status" value="1"/>
</dbReference>
<dbReference type="InterPro" id="IPR003616">
    <property type="entry name" value="Post-SET_dom"/>
</dbReference>
<feature type="region of interest" description="Disordered" evidence="8">
    <location>
        <begin position="1369"/>
        <end position="1396"/>
    </location>
</feature>
<dbReference type="GO" id="GO:0032259">
    <property type="term" value="P:methylation"/>
    <property type="evidence" value="ECO:0007669"/>
    <property type="project" value="UniProtKB-KW"/>
</dbReference>
<proteinExistence type="predicted"/>
<organism evidence="12 13">
    <name type="scientific">Ditylenchus dipsaci</name>
    <dbReference type="NCBI Taxonomy" id="166011"/>
    <lineage>
        <taxon>Eukaryota</taxon>
        <taxon>Metazoa</taxon>
        <taxon>Ecdysozoa</taxon>
        <taxon>Nematoda</taxon>
        <taxon>Chromadorea</taxon>
        <taxon>Rhabditida</taxon>
        <taxon>Tylenchina</taxon>
        <taxon>Tylenchomorpha</taxon>
        <taxon>Sphaerularioidea</taxon>
        <taxon>Anguinidae</taxon>
        <taxon>Anguininae</taxon>
        <taxon>Ditylenchus</taxon>
    </lineage>
</organism>
<feature type="compositionally biased region" description="Basic and acidic residues" evidence="8">
    <location>
        <begin position="569"/>
        <end position="578"/>
    </location>
</feature>
<evidence type="ECO:0000256" key="6">
    <source>
        <dbReference type="ARBA" id="ARBA00022691"/>
    </source>
</evidence>
<feature type="compositionally biased region" description="Basic residues" evidence="8">
    <location>
        <begin position="823"/>
        <end position="852"/>
    </location>
</feature>
<keyword evidence="6" id="KW-0949">S-adenosyl-L-methionine</keyword>
<dbReference type="PANTHER" id="PTHR46711">
    <property type="entry name" value="HISTONE-LYSINE N-METHYLTRANSFERASE SETD2"/>
    <property type="match status" value="1"/>
</dbReference>
<evidence type="ECO:0000256" key="1">
    <source>
        <dbReference type="ARBA" id="ARBA00004123"/>
    </source>
</evidence>
<name>A0A915DDK0_9BILA</name>
<sequence length="1642" mass="182714">MPQFTYLDECIILWKSTQKRDADSIRCICEPTKEEKKNGQGCGEDCLNRQLYMECGPGCPSGKYCTNKRFQKRLYANVEVFYTGAKGFGLKVNTPIKKGQFIIEYVGEVCDYDEMVARMKRYSKDPSHKHHYFMALSGGVIDATAKGNNSRFINHSCDPNSKTLKWNVNKQERIGFFAIKPIGAGEEITFNYQFERFGKRAQKCYCGSSNCTGYIGARNEDDDEEEEDDDDEGVESDYDEQSTSNTSSDGEEPEETLDLAVNKEKENEVLPIAVIEESLKSPVYQSPEKVPPTLIEPIESAEQPQQPVEVIEPKVVKTKEPKKPKTPRAPKQHTQPRKKKNNGIEMKKTYELAEVMEILNRGPMRNKEHVVEFNRLMVRVELTESREKMVEYLLKTEDKDIQRLFVANQGLALIRLWFTVPHEGEVIDWKLHNNIAKVLLKLPLVSKNQVLDTHILTAVEQLYSYELPDEIVLNDLMKEVVNKVADCTENNDDDVQSLHIPNPMIVELASLKSNLKLIISNWSKLSQFKIPKKDINVVSSARSSDHSSKNKEAHRRHYQSTSFASNKFSRRDSEDRYLNRRRPLNDLGSDWKDDGAETGHSPFSTNSFNNPNSYRNGRKSSFERSPPEAGPCIQKGVDQSLMNPSLSIPPSPHPTGNVYPQYEGVPLGYASAPPPYDPQYAGYMPFNPAGFMPSPMPMAPYFMGAHMVASPHFYPGAYMPHAGFPPPPPPRNSTVQAMDQKPADAVMTPEEWLKIVMANASAVATQANANLKAPDATSSAPAAANDQSDKELSDVEREVVPKDGKDSKKEKGKHKSGRDSNSKKNRHRSSKRSSSKSHGRKSRSSKSKHRSSSRSSSSSSSSSSFSSNSSKDDKRKRHSGSSSKHRHSSRSKSISLKKHWSASKSGDKKGSSSRHNSHHTNSNYKHGLSASNSLLKKSLRRQQQRKHEGSERSYKKHSSSSKRHSRHRSPGQEGRKKDKKKNKRRSSKSKSFSSSSTSCSSLGLPAAPVESAVDESVSVTGATSVALPSPLVAEVEDRIVAAAVEEQMADKSVSKKPASRFGQPFKLEEKKTIKMIINTKATDMLDITTSSSSALPPPQLIIHNWLTPSSNRQQWKKLNLRQSISSLRGVYSSQKIDGRAPIQMIIKPFGFASKVAKARLTKLASPPLPPTLELDDLVQAKAAKTAEREVCSTPVQPVCTTPVLPQAPRQEPVQSSSPINAPGSPPVDVQQPPVLHPYLLAKASSLDSYISALYQYIHTLEEFREGIYGSILKKVSNNLTIDVQPAPPPQEETAAYASEGDKRFLSTFSPIKRRHAPEVDQNRELPEKRGRPLRCVQQLPLPTTTTSTPINNPDVDNALTLAANYMSQNLPKSAEPNTPKAFTSDPRLLRGQVKSGPSRVVKQPVVTATTVANNASDLAQPAQTQVECVEKPVGKSGMWLEAIGLGVASRGANHTTKSQGEKPATTTSLVAAPKDTPSASTAARANFKQEIVSFAEKYMKPYRKRFFSSSVEFAHFLRKITKKVIESQDKCSNHQLDFNEGVQSSIKRLLEDYIRLFNKQQVLPPHKLCPPNRQQYSPMHGHTYSTTQNITSSFYHHLYCSLPHPQLPLTFYILLLLLSVNTVVAFQRCPSSTATAAIVVCK</sequence>
<dbReference type="SUPFAM" id="SSF82199">
    <property type="entry name" value="SET domain"/>
    <property type="match status" value="1"/>
</dbReference>
<feature type="domain" description="SET" evidence="9">
    <location>
        <begin position="76"/>
        <end position="193"/>
    </location>
</feature>
<evidence type="ECO:0000256" key="5">
    <source>
        <dbReference type="ARBA" id="ARBA00022679"/>
    </source>
</evidence>
<evidence type="ECO:0000313" key="12">
    <source>
        <dbReference type="Proteomes" id="UP000887574"/>
    </source>
</evidence>
<dbReference type="Pfam" id="PF00856">
    <property type="entry name" value="SET"/>
    <property type="match status" value="1"/>
</dbReference>
<evidence type="ECO:0000256" key="4">
    <source>
        <dbReference type="ARBA" id="ARBA00022603"/>
    </source>
</evidence>
<keyword evidence="7" id="KW-0539">Nucleus</keyword>
<feature type="compositionally biased region" description="Low complexity" evidence="8">
    <location>
        <begin position="773"/>
        <end position="784"/>
    </location>
</feature>
<dbReference type="Gene3D" id="2.170.270.10">
    <property type="entry name" value="SET domain"/>
    <property type="match status" value="1"/>
</dbReference>
<feature type="domain" description="AWS" evidence="11">
    <location>
        <begin position="22"/>
        <end position="74"/>
    </location>
</feature>
<feature type="compositionally biased region" description="Low complexity" evidence="8">
    <location>
        <begin position="989"/>
        <end position="1001"/>
    </location>
</feature>
<evidence type="ECO:0000256" key="8">
    <source>
        <dbReference type="SAM" id="MobiDB-lite"/>
    </source>
</evidence>
<evidence type="ECO:0000256" key="3">
    <source>
        <dbReference type="ARBA" id="ARBA00022454"/>
    </source>
</evidence>
<dbReference type="PROSITE" id="PS50280">
    <property type="entry name" value="SET"/>
    <property type="match status" value="1"/>
</dbReference>
<dbReference type="GO" id="GO:0046975">
    <property type="term" value="F:histone H3K36 methyltransferase activity"/>
    <property type="evidence" value="ECO:0007669"/>
    <property type="project" value="InterPro"/>
</dbReference>
<dbReference type="WBParaSite" id="jg18788">
    <property type="protein sequence ID" value="jg18788"/>
    <property type="gene ID" value="jg18788"/>
</dbReference>
<feature type="compositionally biased region" description="Low complexity" evidence="8">
    <location>
        <begin position="601"/>
        <end position="613"/>
    </location>
</feature>
<feature type="region of interest" description="Disordered" evidence="8">
    <location>
        <begin position="217"/>
        <end position="263"/>
    </location>
</feature>
<feature type="region of interest" description="Disordered" evidence="8">
    <location>
        <begin position="539"/>
        <end position="657"/>
    </location>
</feature>
<feature type="region of interest" description="Disordered" evidence="8">
    <location>
        <begin position="316"/>
        <end position="344"/>
    </location>
</feature>
<feature type="region of interest" description="Disordered" evidence="8">
    <location>
        <begin position="1451"/>
        <end position="1482"/>
    </location>
</feature>
<dbReference type="SMART" id="SM00508">
    <property type="entry name" value="PostSET"/>
    <property type="match status" value="1"/>
</dbReference>
<evidence type="ECO:0000313" key="13">
    <source>
        <dbReference type="WBParaSite" id="jg18788"/>
    </source>
</evidence>
<feature type="domain" description="Post-SET" evidence="10">
    <location>
        <begin position="200"/>
        <end position="216"/>
    </location>
</feature>
<evidence type="ECO:0000256" key="7">
    <source>
        <dbReference type="ARBA" id="ARBA00023242"/>
    </source>
</evidence>
<feature type="compositionally biased region" description="Low complexity" evidence="8">
    <location>
        <begin position="919"/>
        <end position="936"/>
    </location>
</feature>
<evidence type="ECO:0000256" key="2">
    <source>
        <dbReference type="ARBA" id="ARBA00004286"/>
    </source>
</evidence>
<feature type="compositionally biased region" description="Low complexity" evidence="8">
    <location>
        <begin position="853"/>
        <end position="869"/>
    </location>
</feature>
<feature type="region of interest" description="Disordered" evidence="8">
    <location>
        <begin position="1201"/>
        <end position="1227"/>
    </location>
</feature>
<keyword evidence="5" id="KW-0808">Transferase</keyword>
<protein>
    <submittedName>
        <fullName evidence="13">Histone-lysine N-methyltransferase SETD2</fullName>
    </submittedName>
</protein>
<feature type="compositionally biased region" description="Basic residues" evidence="8">
    <location>
        <begin position="874"/>
        <end position="901"/>
    </location>
</feature>
<dbReference type="Proteomes" id="UP000887574">
    <property type="component" value="Unplaced"/>
</dbReference>
<dbReference type="InterPro" id="IPR001214">
    <property type="entry name" value="SET_dom"/>
</dbReference>
<dbReference type="InterPro" id="IPR044437">
    <property type="entry name" value="SETD2/Set2_SET"/>
</dbReference>
<accession>A0A915DDK0</accession>
<dbReference type="InterPro" id="IPR046341">
    <property type="entry name" value="SET_dom_sf"/>
</dbReference>
<dbReference type="InterPro" id="IPR006560">
    <property type="entry name" value="AWS_dom"/>
</dbReference>
<comment type="subcellular location">
    <subcellularLocation>
        <location evidence="2">Chromosome</location>
    </subcellularLocation>
    <subcellularLocation>
        <location evidence="1">Nucleus</location>
    </subcellularLocation>
</comment>
<feature type="compositionally biased region" description="Basic and acidic residues" evidence="8">
    <location>
        <begin position="787"/>
        <end position="809"/>
    </location>
</feature>
<dbReference type="InterPro" id="IPR042294">
    <property type="entry name" value="SETD2_animal"/>
</dbReference>
<feature type="compositionally biased region" description="Basic residues" evidence="8">
    <location>
        <begin position="977"/>
        <end position="988"/>
    </location>
</feature>
<evidence type="ECO:0000259" key="9">
    <source>
        <dbReference type="PROSITE" id="PS50280"/>
    </source>
</evidence>
<reference evidence="13" key="1">
    <citation type="submission" date="2022-11" db="UniProtKB">
        <authorList>
            <consortium name="WormBaseParasite"/>
        </authorList>
    </citation>
    <scope>IDENTIFICATION</scope>
</reference>
<evidence type="ECO:0000259" key="11">
    <source>
        <dbReference type="PROSITE" id="PS51215"/>
    </source>
</evidence>
<dbReference type="SMART" id="SM00317">
    <property type="entry name" value="SET"/>
    <property type="match status" value="1"/>
</dbReference>
<dbReference type="CDD" id="cd19172">
    <property type="entry name" value="SET_SETD2"/>
    <property type="match status" value="1"/>
</dbReference>
<dbReference type="GO" id="GO:0005694">
    <property type="term" value="C:chromosome"/>
    <property type="evidence" value="ECO:0007669"/>
    <property type="project" value="UniProtKB-SubCell"/>
</dbReference>
<dbReference type="Pfam" id="PF17907">
    <property type="entry name" value="AWS"/>
    <property type="match status" value="1"/>
</dbReference>
<feature type="compositionally biased region" description="Basic residues" evidence="8">
    <location>
        <begin position="324"/>
        <end position="341"/>
    </location>
</feature>
<dbReference type="GO" id="GO:0010468">
    <property type="term" value="P:regulation of gene expression"/>
    <property type="evidence" value="ECO:0007669"/>
    <property type="project" value="TreeGrafter"/>
</dbReference>
<feature type="compositionally biased region" description="Acidic residues" evidence="8">
    <location>
        <begin position="220"/>
        <end position="240"/>
    </location>
</feature>
<dbReference type="GO" id="GO:0005634">
    <property type="term" value="C:nucleus"/>
    <property type="evidence" value="ECO:0007669"/>
    <property type="project" value="UniProtKB-SubCell"/>
</dbReference>
<feature type="compositionally biased region" description="Polar residues" evidence="8">
    <location>
        <begin position="1452"/>
        <end position="1469"/>
    </location>
</feature>
<dbReference type="PANTHER" id="PTHR46711:SF1">
    <property type="entry name" value="HISTONE-LYSINE N-METHYLTRANSFERASE SETD2"/>
    <property type="match status" value="1"/>
</dbReference>
<feature type="region of interest" description="Disordered" evidence="8">
    <location>
        <begin position="773"/>
        <end position="1004"/>
    </location>
</feature>
<dbReference type="PROSITE" id="PS51215">
    <property type="entry name" value="AWS"/>
    <property type="match status" value="1"/>
</dbReference>
<keyword evidence="4" id="KW-0489">Methyltransferase</keyword>
<keyword evidence="12" id="KW-1185">Reference proteome</keyword>
<feature type="compositionally biased region" description="Basic residues" evidence="8">
    <location>
        <begin position="954"/>
        <end position="969"/>
    </location>
</feature>
<keyword evidence="3" id="KW-0158">Chromosome</keyword>
<evidence type="ECO:0000259" key="10">
    <source>
        <dbReference type="PROSITE" id="PS50868"/>
    </source>
</evidence>
<dbReference type="PROSITE" id="PS50868">
    <property type="entry name" value="POST_SET"/>
    <property type="match status" value="1"/>
</dbReference>